<dbReference type="SUPFAM" id="SSF46689">
    <property type="entry name" value="Homeodomain-like"/>
    <property type="match status" value="1"/>
</dbReference>
<comment type="caution">
    <text evidence="6">The sequence shown here is derived from an EMBL/GenBank/DDBJ whole genome shotgun (WGS) entry which is preliminary data.</text>
</comment>
<evidence type="ECO:0000256" key="2">
    <source>
        <dbReference type="ARBA" id="ARBA00023125"/>
    </source>
</evidence>
<dbReference type="PROSITE" id="PS50977">
    <property type="entry name" value="HTH_TETR_2"/>
    <property type="match status" value="1"/>
</dbReference>
<protein>
    <submittedName>
        <fullName evidence="6">TetR/AcrR family transcriptional regulator</fullName>
    </submittedName>
</protein>
<evidence type="ECO:0000256" key="1">
    <source>
        <dbReference type="ARBA" id="ARBA00023015"/>
    </source>
</evidence>
<evidence type="ECO:0000256" key="3">
    <source>
        <dbReference type="ARBA" id="ARBA00023163"/>
    </source>
</evidence>
<sequence length="219" mass="24398">MRQRWSKQTILDAAVELLAGAEGDDVFSMRKLAAELGTDSSSLYRHFRNRTELMLAIVDHVLVQAMHGYRRQGDWRARLVDLTLRSWDAYAALPQLAKDAGHYPGSGPGSQFVIEETLQALGDAGVPEELVPEWYHRLVTLSVSLISAHAAGRSSGPAERKRRLETFRVITLGADPADFPALARYSRRIDPVGFTRESFLATVELVLDAVPARQERSRT</sequence>
<organism evidence="6 7">
    <name type="scientific">Amycolatopsis minnesotensis</name>
    <dbReference type="NCBI Taxonomy" id="337894"/>
    <lineage>
        <taxon>Bacteria</taxon>
        <taxon>Bacillati</taxon>
        <taxon>Actinomycetota</taxon>
        <taxon>Actinomycetes</taxon>
        <taxon>Pseudonocardiales</taxon>
        <taxon>Pseudonocardiaceae</taxon>
        <taxon>Amycolatopsis</taxon>
    </lineage>
</organism>
<dbReference type="Pfam" id="PF02909">
    <property type="entry name" value="TetR_C_1"/>
    <property type="match status" value="1"/>
</dbReference>
<evidence type="ECO:0000259" key="5">
    <source>
        <dbReference type="PROSITE" id="PS50977"/>
    </source>
</evidence>
<keyword evidence="3" id="KW-0804">Transcription</keyword>
<feature type="DNA-binding region" description="H-T-H motif" evidence="4">
    <location>
        <begin position="28"/>
        <end position="47"/>
    </location>
</feature>
<reference evidence="7" key="1">
    <citation type="journal article" date="2019" name="Int. J. Syst. Evol. Microbiol.">
        <title>The Global Catalogue of Microorganisms (GCM) 10K type strain sequencing project: providing services to taxonomists for standard genome sequencing and annotation.</title>
        <authorList>
            <consortium name="The Broad Institute Genomics Platform"/>
            <consortium name="The Broad Institute Genome Sequencing Center for Infectious Disease"/>
            <person name="Wu L."/>
            <person name="Ma J."/>
        </authorList>
    </citation>
    <scope>NUCLEOTIDE SEQUENCE [LARGE SCALE GENOMIC DNA]</scope>
    <source>
        <strain evidence="7">JCM 14545</strain>
    </source>
</reference>
<dbReference type="PANTHER" id="PTHR30055:SF151">
    <property type="entry name" value="TRANSCRIPTIONAL REGULATORY PROTEIN"/>
    <property type="match status" value="1"/>
</dbReference>
<dbReference type="SUPFAM" id="SSF48498">
    <property type="entry name" value="Tetracyclin repressor-like, C-terminal domain"/>
    <property type="match status" value="1"/>
</dbReference>
<feature type="domain" description="HTH tetR-type" evidence="5">
    <location>
        <begin position="4"/>
        <end position="65"/>
    </location>
</feature>
<keyword evidence="7" id="KW-1185">Reference proteome</keyword>
<dbReference type="Pfam" id="PF00440">
    <property type="entry name" value="TetR_N"/>
    <property type="match status" value="1"/>
</dbReference>
<gene>
    <name evidence="6" type="ORF">GCM10009754_17210</name>
</gene>
<dbReference type="Proteomes" id="UP001501116">
    <property type="component" value="Unassembled WGS sequence"/>
</dbReference>
<proteinExistence type="predicted"/>
<keyword evidence="1" id="KW-0805">Transcription regulation</keyword>
<dbReference type="InterPro" id="IPR036271">
    <property type="entry name" value="Tet_transcr_reg_TetR-rel_C_sf"/>
</dbReference>
<name>A0ABP5BQF4_9PSEU</name>
<dbReference type="InterPro" id="IPR050109">
    <property type="entry name" value="HTH-type_TetR-like_transc_reg"/>
</dbReference>
<dbReference type="PANTHER" id="PTHR30055">
    <property type="entry name" value="HTH-TYPE TRANSCRIPTIONAL REGULATOR RUTR"/>
    <property type="match status" value="1"/>
</dbReference>
<dbReference type="Gene3D" id="1.10.10.60">
    <property type="entry name" value="Homeodomain-like"/>
    <property type="match status" value="1"/>
</dbReference>
<dbReference type="InterPro" id="IPR004111">
    <property type="entry name" value="Repressor_TetR_C"/>
</dbReference>
<evidence type="ECO:0000313" key="6">
    <source>
        <dbReference type="EMBL" id="GAA1949200.1"/>
    </source>
</evidence>
<keyword evidence="2 4" id="KW-0238">DNA-binding</keyword>
<evidence type="ECO:0000313" key="7">
    <source>
        <dbReference type="Proteomes" id="UP001501116"/>
    </source>
</evidence>
<dbReference type="EMBL" id="BAAANN010000005">
    <property type="protein sequence ID" value="GAA1949200.1"/>
    <property type="molecule type" value="Genomic_DNA"/>
</dbReference>
<dbReference type="InterPro" id="IPR009057">
    <property type="entry name" value="Homeodomain-like_sf"/>
</dbReference>
<accession>A0ABP5BQF4</accession>
<dbReference type="RefSeq" id="WP_344415375.1">
    <property type="nucleotide sequence ID" value="NZ_BAAANN010000005.1"/>
</dbReference>
<dbReference type="Gene3D" id="1.10.357.10">
    <property type="entry name" value="Tetracycline Repressor, domain 2"/>
    <property type="match status" value="1"/>
</dbReference>
<dbReference type="InterPro" id="IPR001647">
    <property type="entry name" value="HTH_TetR"/>
</dbReference>
<evidence type="ECO:0000256" key="4">
    <source>
        <dbReference type="PROSITE-ProRule" id="PRU00335"/>
    </source>
</evidence>